<dbReference type="Proteomes" id="UP000199060">
    <property type="component" value="Unassembled WGS sequence"/>
</dbReference>
<sequence length="173" mass="20052">MNELSLVEYLGIGGFCLSLFSIGLTILLELRRTKGNLKVNIKSVTKTTGSARSYLNYEVEIVNGSLEKRYIKTVFEHNLLGRWVFLLKLKSDAKHRIKSWHIKESYEKYPCLERGEELILVYDIIYPNEEFSKMVYLKFLVVDSFGKKYKSKGISIIPSELEEKPSRGGLYRI</sequence>
<organism evidence="2 3">
    <name type="scientific">Algoriphagus faecimaris</name>
    <dbReference type="NCBI Taxonomy" id="686796"/>
    <lineage>
        <taxon>Bacteria</taxon>
        <taxon>Pseudomonadati</taxon>
        <taxon>Bacteroidota</taxon>
        <taxon>Cytophagia</taxon>
        <taxon>Cytophagales</taxon>
        <taxon>Cyclobacteriaceae</taxon>
        <taxon>Algoriphagus</taxon>
    </lineage>
</organism>
<gene>
    <name evidence="2" type="ORF">SAMN04488104_102728</name>
</gene>
<protein>
    <submittedName>
        <fullName evidence="2">Uncharacterized protein</fullName>
    </submittedName>
</protein>
<name>A0A1G6U9Y5_9BACT</name>
<evidence type="ECO:0000313" key="2">
    <source>
        <dbReference type="EMBL" id="SDD38200.1"/>
    </source>
</evidence>
<accession>A0A1G6U9Y5</accession>
<dbReference type="OrthoDB" id="10000245at2"/>
<keyword evidence="1" id="KW-0812">Transmembrane</keyword>
<dbReference type="STRING" id="686796.SAMN04488104_102728"/>
<keyword evidence="1" id="KW-0472">Membrane</keyword>
<evidence type="ECO:0000256" key="1">
    <source>
        <dbReference type="SAM" id="Phobius"/>
    </source>
</evidence>
<feature type="transmembrane region" description="Helical" evidence="1">
    <location>
        <begin position="6"/>
        <end position="28"/>
    </location>
</feature>
<evidence type="ECO:0000313" key="3">
    <source>
        <dbReference type="Proteomes" id="UP000199060"/>
    </source>
</evidence>
<keyword evidence="3" id="KW-1185">Reference proteome</keyword>
<reference evidence="3" key="1">
    <citation type="submission" date="2016-10" db="EMBL/GenBank/DDBJ databases">
        <authorList>
            <person name="Varghese N."/>
            <person name="Submissions S."/>
        </authorList>
    </citation>
    <scope>NUCLEOTIDE SEQUENCE [LARGE SCALE GENOMIC DNA]</scope>
    <source>
        <strain evidence="3">DSM 23095</strain>
    </source>
</reference>
<keyword evidence="1" id="KW-1133">Transmembrane helix</keyword>
<dbReference type="RefSeq" id="WP_087940153.1">
    <property type="nucleotide sequence ID" value="NZ_FNAC01000027.1"/>
</dbReference>
<dbReference type="EMBL" id="FNAC01000027">
    <property type="protein sequence ID" value="SDD38200.1"/>
    <property type="molecule type" value="Genomic_DNA"/>
</dbReference>
<dbReference type="AlphaFoldDB" id="A0A1G6U9Y5"/>
<proteinExistence type="predicted"/>